<protein>
    <recommendedName>
        <fullName evidence="2">GIY-YIG domain-containing protein</fullName>
    </recommendedName>
</protein>
<comment type="caution">
    <text evidence="3">The sequence shown here is derived from an EMBL/GenBank/DDBJ whole genome shotgun (WGS) entry which is preliminary data.</text>
</comment>
<evidence type="ECO:0000256" key="1">
    <source>
        <dbReference type="ARBA" id="ARBA00007435"/>
    </source>
</evidence>
<name>A0A1F5GET7_9BACT</name>
<dbReference type="InterPro" id="IPR050190">
    <property type="entry name" value="UPF0213_domain"/>
</dbReference>
<dbReference type="Pfam" id="PF01541">
    <property type="entry name" value="GIY-YIG"/>
    <property type="match status" value="1"/>
</dbReference>
<dbReference type="EMBL" id="MFBF01000046">
    <property type="protein sequence ID" value="OGD90364.1"/>
    <property type="molecule type" value="Genomic_DNA"/>
</dbReference>
<comment type="similarity">
    <text evidence="1">Belongs to the UPF0213 family.</text>
</comment>
<evidence type="ECO:0000313" key="3">
    <source>
        <dbReference type="EMBL" id="OGD90364.1"/>
    </source>
</evidence>
<dbReference type="SUPFAM" id="SSF82771">
    <property type="entry name" value="GIY-YIG endonuclease"/>
    <property type="match status" value="1"/>
</dbReference>
<reference evidence="3 4" key="1">
    <citation type="journal article" date="2016" name="Nat. Commun.">
        <title>Thousands of microbial genomes shed light on interconnected biogeochemical processes in an aquifer system.</title>
        <authorList>
            <person name="Anantharaman K."/>
            <person name="Brown C.T."/>
            <person name="Hug L.A."/>
            <person name="Sharon I."/>
            <person name="Castelle C.J."/>
            <person name="Probst A.J."/>
            <person name="Thomas B.C."/>
            <person name="Singh A."/>
            <person name="Wilkins M.J."/>
            <person name="Karaoz U."/>
            <person name="Brodie E.L."/>
            <person name="Williams K.H."/>
            <person name="Hubbard S.S."/>
            <person name="Banfield J.F."/>
        </authorList>
    </citation>
    <scope>NUCLEOTIDE SEQUENCE [LARGE SCALE GENOMIC DNA]</scope>
</reference>
<dbReference type="InterPro" id="IPR000305">
    <property type="entry name" value="GIY-YIG_endonuc"/>
</dbReference>
<dbReference type="PROSITE" id="PS50164">
    <property type="entry name" value="GIY_YIG"/>
    <property type="match status" value="1"/>
</dbReference>
<dbReference type="InterPro" id="IPR035901">
    <property type="entry name" value="GIY-YIG_endonuc_sf"/>
</dbReference>
<dbReference type="Proteomes" id="UP000177124">
    <property type="component" value="Unassembled WGS sequence"/>
</dbReference>
<dbReference type="PANTHER" id="PTHR34477">
    <property type="entry name" value="UPF0213 PROTEIN YHBQ"/>
    <property type="match status" value="1"/>
</dbReference>
<organism evidence="3 4">
    <name type="scientific">Candidatus Curtissbacteria bacterium RIFCSPHIGHO2_02_FULL_42_15</name>
    <dbReference type="NCBI Taxonomy" id="1797716"/>
    <lineage>
        <taxon>Bacteria</taxon>
        <taxon>Candidatus Curtissiibacteriota</taxon>
    </lineage>
</organism>
<dbReference type="CDD" id="cd10449">
    <property type="entry name" value="GIY-YIG_SLX1_like"/>
    <property type="match status" value="1"/>
</dbReference>
<dbReference type="STRING" id="1797716.A3D07_00740"/>
<dbReference type="AlphaFoldDB" id="A0A1F5GET7"/>
<feature type="domain" description="GIY-YIG" evidence="2">
    <location>
        <begin position="2"/>
        <end position="77"/>
    </location>
</feature>
<accession>A0A1F5GET7</accession>
<proteinExistence type="inferred from homology"/>
<evidence type="ECO:0000259" key="2">
    <source>
        <dbReference type="PROSITE" id="PS50164"/>
    </source>
</evidence>
<sequence length="86" mass="10520">MKFYYVYVLHNPQKNFIYIGYSENLKKRFQEHNAGEVKSTKAYRPLKLIFYEAYLIKSDAKRREMYLKSNKGRTTLMTMLKDYFKK</sequence>
<dbReference type="PANTHER" id="PTHR34477:SF1">
    <property type="entry name" value="UPF0213 PROTEIN YHBQ"/>
    <property type="match status" value="1"/>
</dbReference>
<dbReference type="Gene3D" id="3.40.1440.10">
    <property type="entry name" value="GIY-YIG endonuclease"/>
    <property type="match status" value="1"/>
</dbReference>
<gene>
    <name evidence="3" type="ORF">A3D07_00740</name>
</gene>
<evidence type="ECO:0000313" key="4">
    <source>
        <dbReference type="Proteomes" id="UP000177124"/>
    </source>
</evidence>